<dbReference type="Gene3D" id="3.10.20.440">
    <property type="entry name" value="2Fe-2S iron-sulphur cluster binding domain, sarcosine oxidase, alpha subunit, N-terminal domain"/>
    <property type="match status" value="1"/>
</dbReference>
<dbReference type="SUPFAM" id="SSF54292">
    <property type="entry name" value="2Fe-2S ferredoxin-like"/>
    <property type="match status" value="1"/>
</dbReference>
<accession>A0A1G8APF7</accession>
<proteinExistence type="predicted"/>
<dbReference type="PROSITE" id="PS00197">
    <property type="entry name" value="2FE2S_FER_1"/>
    <property type="match status" value="1"/>
</dbReference>
<sequence>MRITEHPILEFLRGEEISFFYNGQELKGFEGETIAAALHAAGVKVLGHSHTMHRPRGLFCAIGNCSSCLMVVDGEPNVRICVEKLKPGMRVETQQGKGSLK</sequence>
<reference evidence="3" key="1">
    <citation type="submission" date="2016-10" db="EMBL/GenBank/DDBJ databases">
        <authorList>
            <person name="Varghese N."/>
            <person name="Submissions S."/>
        </authorList>
    </citation>
    <scope>NUCLEOTIDE SEQUENCE [LARGE SCALE GENOMIC DNA]</scope>
    <source>
        <strain evidence="3">DSM 8344</strain>
    </source>
</reference>
<keyword evidence="1" id="KW-0560">Oxidoreductase</keyword>
<keyword evidence="3" id="KW-1185">Reference proteome</keyword>
<protein>
    <submittedName>
        <fullName evidence="2">2Fe-2S iron-sulfur cluster binding domain-containing protein</fullName>
    </submittedName>
</protein>
<evidence type="ECO:0000256" key="1">
    <source>
        <dbReference type="ARBA" id="ARBA00023002"/>
    </source>
</evidence>
<dbReference type="RefSeq" id="WP_092333213.1">
    <property type="nucleotide sequence ID" value="NZ_FNCP01000011.1"/>
</dbReference>
<dbReference type="CDD" id="cd00207">
    <property type="entry name" value="fer2"/>
    <property type="match status" value="1"/>
</dbReference>
<organism evidence="2 3">
    <name type="scientific">Desulfosporosinus hippei DSM 8344</name>
    <dbReference type="NCBI Taxonomy" id="1121419"/>
    <lineage>
        <taxon>Bacteria</taxon>
        <taxon>Bacillati</taxon>
        <taxon>Bacillota</taxon>
        <taxon>Clostridia</taxon>
        <taxon>Eubacteriales</taxon>
        <taxon>Desulfitobacteriaceae</taxon>
        <taxon>Desulfosporosinus</taxon>
    </lineage>
</organism>
<name>A0A1G8APF7_9FIRM</name>
<dbReference type="GO" id="GO:0016491">
    <property type="term" value="F:oxidoreductase activity"/>
    <property type="evidence" value="ECO:0007669"/>
    <property type="project" value="UniProtKB-KW"/>
</dbReference>
<dbReference type="STRING" id="1121419.SAMN05443529_11175"/>
<evidence type="ECO:0000313" key="2">
    <source>
        <dbReference type="EMBL" id="SDH22779.1"/>
    </source>
</evidence>
<dbReference type="AlphaFoldDB" id="A0A1G8APF7"/>
<dbReference type="OrthoDB" id="573392at2"/>
<dbReference type="InterPro" id="IPR006058">
    <property type="entry name" value="2Fe2S_fd_BS"/>
</dbReference>
<dbReference type="InterPro" id="IPR042204">
    <property type="entry name" value="2Fe-2S-bd_N"/>
</dbReference>
<dbReference type="Pfam" id="PF13510">
    <property type="entry name" value="Fer2_4"/>
    <property type="match status" value="1"/>
</dbReference>
<dbReference type="Proteomes" id="UP000198656">
    <property type="component" value="Unassembled WGS sequence"/>
</dbReference>
<evidence type="ECO:0000313" key="3">
    <source>
        <dbReference type="Proteomes" id="UP000198656"/>
    </source>
</evidence>
<dbReference type="InterPro" id="IPR001041">
    <property type="entry name" value="2Fe-2S_ferredoxin-type"/>
</dbReference>
<dbReference type="GO" id="GO:0051537">
    <property type="term" value="F:2 iron, 2 sulfur cluster binding"/>
    <property type="evidence" value="ECO:0007669"/>
    <property type="project" value="InterPro"/>
</dbReference>
<gene>
    <name evidence="2" type="ORF">SAMN05443529_11175</name>
</gene>
<dbReference type="InterPro" id="IPR036010">
    <property type="entry name" value="2Fe-2S_ferredoxin-like_sf"/>
</dbReference>
<dbReference type="EMBL" id="FNCP01000011">
    <property type="protein sequence ID" value="SDH22779.1"/>
    <property type="molecule type" value="Genomic_DNA"/>
</dbReference>